<dbReference type="GO" id="GO:0005576">
    <property type="term" value="C:extracellular region"/>
    <property type="evidence" value="ECO:0007669"/>
    <property type="project" value="UniProtKB-SubCell"/>
</dbReference>
<gene>
    <name evidence="15" type="ORF">PV09_07658</name>
</gene>
<dbReference type="GO" id="GO:0008843">
    <property type="term" value="F:endochitinase activity"/>
    <property type="evidence" value="ECO:0007669"/>
    <property type="project" value="UniProtKB-EC"/>
</dbReference>
<dbReference type="InterPro" id="IPR001579">
    <property type="entry name" value="Glyco_hydro_18_chit_AS"/>
</dbReference>
<keyword evidence="5" id="KW-0964">Secreted</keyword>
<dbReference type="Gene3D" id="3.20.20.80">
    <property type="entry name" value="Glycosidases"/>
    <property type="match status" value="1"/>
</dbReference>
<evidence type="ECO:0000256" key="9">
    <source>
        <dbReference type="ARBA" id="ARBA00023277"/>
    </source>
</evidence>
<feature type="signal peptide" evidence="13">
    <location>
        <begin position="1"/>
        <end position="20"/>
    </location>
</feature>
<dbReference type="PANTHER" id="PTHR11177:SF365">
    <property type="entry name" value="ENDOCHITINASE B"/>
    <property type="match status" value="1"/>
</dbReference>
<dbReference type="SUPFAM" id="SSF51445">
    <property type="entry name" value="(Trans)glycosidases"/>
    <property type="match status" value="1"/>
</dbReference>
<dbReference type="FunFam" id="3.20.20.80:FF:000095">
    <property type="entry name" value="Endochitinase B1"/>
    <property type="match status" value="1"/>
</dbReference>
<dbReference type="GeneID" id="27315631"/>
<dbReference type="SUPFAM" id="SSF54556">
    <property type="entry name" value="Chitinase insertion domain"/>
    <property type="match status" value="1"/>
</dbReference>
<comment type="similarity">
    <text evidence="3">Belongs to the glycosyl hydrolase 18 family. Chitinase class V subfamily.</text>
</comment>
<evidence type="ECO:0000256" key="5">
    <source>
        <dbReference type="ARBA" id="ARBA00022525"/>
    </source>
</evidence>
<dbReference type="GO" id="GO:0008061">
    <property type="term" value="F:chitin binding"/>
    <property type="evidence" value="ECO:0007669"/>
    <property type="project" value="InterPro"/>
</dbReference>
<evidence type="ECO:0000256" key="7">
    <source>
        <dbReference type="ARBA" id="ARBA00023024"/>
    </source>
</evidence>
<dbReference type="SMART" id="SM00636">
    <property type="entry name" value="Glyco_18"/>
    <property type="match status" value="1"/>
</dbReference>
<evidence type="ECO:0000256" key="1">
    <source>
        <dbReference type="ARBA" id="ARBA00000822"/>
    </source>
</evidence>
<keyword evidence="11" id="KW-0624">Polysaccharide degradation</keyword>
<keyword evidence="10 12" id="KW-0326">Glycosidase</keyword>
<evidence type="ECO:0000256" key="13">
    <source>
        <dbReference type="SAM" id="SignalP"/>
    </source>
</evidence>
<dbReference type="STRING" id="253628.A0A0D2A2C9"/>
<dbReference type="EC" id="3.2.1.14" evidence="4"/>
<dbReference type="VEuPathDB" id="FungiDB:PV09_07658"/>
<keyword evidence="7" id="KW-0146">Chitin degradation</keyword>
<dbReference type="OrthoDB" id="76388at2759"/>
<comment type="catalytic activity">
    <reaction evidence="1">
        <text>Random endo-hydrolysis of N-acetyl-beta-D-glucosaminide (1-&gt;4)-beta-linkages in chitin and chitodextrins.</text>
        <dbReference type="EC" id="3.2.1.14"/>
    </reaction>
</comment>
<dbReference type="InterPro" id="IPR001223">
    <property type="entry name" value="Glyco_hydro18_cat"/>
</dbReference>
<dbReference type="RefSeq" id="XP_016210782.1">
    <property type="nucleotide sequence ID" value="XM_016361456.1"/>
</dbReference>
<dbReference type="Proteomes" id="UP000053259">
    <property type="component" value="Unassembled WGS sequence"/>
</dbReference>
<evidence type="ECO:0000256" key="6">
    <source>
        <dbReference type="ARBA" id="ARBA00022801"/>
    </source>
</evidence>
<feature type="domain" description="GH18" evidence="14">
    <location>
        <begin position="55"/>
        <end position="424"/>
    </location>
</feature>
<sequence length="452" mass="51478">MLLHSCFWFIFFSILRFTLANYPYYDQIPIQTERFGENTTDMAQLQGGHEECNGYRTVAYFVNWAIYARNHNPQDLPADKLTHVLYSFANVKPDSGEVYLTDSWSDLEKHYPTDSWNDTGNNMYGCLKQLNILKRKHRNMKVLLSIGGWTYSSNFAAPASTPQGRSNFARTAVTLVKDMGFDGIDIDWEYPQDDKQARDYVELLRCCRAELDAYQRSLPPSHHNRPPHFLLTIAAPAGAQNYDKLHLREMANTLDFINLMAYDYAGSWDQTAGHQANFFPDQRDPKSTPFNTAKALQDYVHRGVPPNKIVLGMPLYGRSFLATDGPGKPYSGTGDGSWERGVWDYKALPRPGAQEHYDRQLAASWSYDPSTREMVTYDTKPVAEQKTALIRDWQLGGAMWWESSADKSGADSLIATVYSGLERCGKIEYRENEINYPVSKYDNLRSGFSGEA</sequence>
<evidence type="ECO:0000256" key="10">
    <source>
        <dbReference type="ARBA" id="ARBA00023295"/>
    </source>
</evidence>
<dbReference type="PROSITE" id="PS51910">
    <property type="entry name" value="GH18_2"/>
    <property type="match status" value="1"/>
</dbReference>
<feature type="chain" id="PRO_5002248415" description="chitinase" evidence="13">
    <location>
        <begin position="21"/>
        <end position="452"/>
    </location>
</feature>
<accession>A0A0D2A2C9</accession>
<evidence type="ECO:0000256" key="12">
    <source>
        <dbReference type="RuleBase" id="RU000489"/>
    </source>
</evidence>
<evidence type="ECO:0000256" key="8">
    <source>
        <dbReference type="ARBA" id="ARBA00023180"/>
    </source>
</evidence>
<dbReference type="CDD" id="cd06548">
    <property type="entry name" value="GH18_chitinase"/>
    <property type="match status" value="1"/>
</dbReference>
<dbReference type="AlphaFoldDB" id="A0A0D2A2C9"/>
<evidence type="ECO:0000313" key="16">
    <source>
        <dbReference type="Proteomes" id="UP000053259"/>
    </source>
</evidence>
<evidence type="ECO:0000313" key="15">
    <source>
        <dbReference type="EMBL" id="KIW00913.1"/>
    </source>
</evidence>
<keyword evidence="16" id="KW-1185">Reference proteome</keyword>
<dbReference type="Pfam" id="PF00704">
    <property type="entry name" value="Glyco_hydro_18"/>
    <property type="match status" value="1"/>
</dbReference>
<name>A0A0D2A2C9_9PEZI</name>
<keyword evidence="6 12" id="KW-0378">Hydrolase</keyword>
<organism evidence="15 16">
    <name type="scientific">Verruconis gallopava</name>
    <dbReference type="NCBI Taxonomy" id="253628"/>
    <lineage>
        <taxon>Eukaryota</taxon>
        <taxon>Fungi</taxon>
        <taxon>Dikarya</taxon>
        <taxon>Ascomycota</taxon>
        <taxon>Pezizomycotina</taxon>
        <taxon>Dothideomycetes</taxon>
        <taxon>Pleosporomycetidae</taxon>
        <taxon>Venturiales</taxon>
        <taxon>Sympoventuriaceae</taxon>
        <taxon>Verruconis</taxon>
    </lineage>
</organism>
<evidence type="ECO:0000256" key="4">
    <source>
        <dbReference type="ARBA" id="ARBA00012729"/>
    </source>
</evidence>
<dbReference type="InterPro" id="IPR011583">
    <property type="entry name" value="Chitinase_II/V-like_cat"/>
</dbReference>
<dbReference type="PROSITE" id="PS01095">
    <property type="entry name" value="GH18_1"/>
    <property type="match status" value="1"/>
</dbReference>
<keyword evidence="9" id="KW-0119">Carbohydrate metabolism</keyword>
<evidence type="ECO:0000256" key="11">
    <source>
        <dbReference type="ARBA" id="ARBA00023326"/>
    </source>
</evidence>
<evidence type="ECO:0000256" key="2">
    <source>
        <dbReference type="ARBA" id="ARBA00004613"/>
    </source>
</evidence>
<reference evidence="15 16" key="1">
    <citation type="submission" date="2015-01" db="EMBL/GenBank/DDBJ databases">
        <title>The Genome Sequence of Ochroconis gallopava CBS43764.</title>
        <authorList>
            <consortium name="The Broad Institute Genomics Platform"/>
            <person name="Cuomo C."/>
            <person name="de Hoog S."/>
            <person name="Gorbushina A."/>
            <person name="Stielow B."/>
            <person name="Teixiera M."/>
            <person name="Abouelleil A."/>
            <person name="Chapman S.B."/>
            <person name="Priest M."/>
            <person name="Young S.K."/>
            <person name="Wortman J."/>
            <person name="Nusbaum C."/>
            <person name="Birren B."/>
        </authorList>
    </citation>
    <scope>NUCLEOTIDE SEQUENCE [LARGE SCALE GENOMIC DNA]</scope>
    <source>
        <strain evidence="15 16">CBS 43764</strain>
    </source>
</reference>
<dbReference type="EMBL" id="KN847559">
    <property type="protein sequence ID" value="KIW00913.1"/>
    <property type="molecule type" value="Genomic_DNA"/>
</dbReference>
<evidence type="ECO:0000256" key="3">
    <source>
        <dbReference type="ARBA" id="ARBA00008682"/>
    </source>
</evidence>
<dbReference type="InterPro" id="IPR050314">
    <property type="entry name" value="Glycosyl_Hydrlase_18"/>
</dbReference>
<protein>
    <recommendedName>
        <fullName evidence="4">chitinase</fullName>
        <ecNumber evidence="4">3.2.1.14</ecNumber>
    </recommendedName>
</protein>
<comment type="subcellular location">
    <subcellularLocation>
        <location evidence="2">Secreted</location>
    </subcellularLocation>
</comment>
<dbReference type="InterPro" id="IPR029070">
    <property type="entry name" value="Chitinase_insertion_sf"/>
</dbReference>
<keyword evidence="8" id="KW-0325">Glycoprotein</keyword>
<keyword evidence="13" id="KW-0732">Signal</keyword>
<dbReference type="FunCoup" id="A0A0D2A2C9">
    <property type="interactions" value="571"/>
</dbReference>
<dbReference type="GO" id="GO:0006032">
    <property type="term" value="P:chitin catabolic process"/>
    <property type="evidence" value="ECO:0007669"/>
    <property type="project" value="UniProtKB-KW"/>
</dbReference>
<evidence type="ECO:0000259" key="14">
    <source>
        <dbReference type="PROSITE" id="PS51910"/>
    </source>
</evidence>
<dbReference type="PANTHER" id="PTHR11177">
    <property type="entry name" value="CHITINASE"/>
    <property type="match status" value="1"/>
</dbReference>
<dbReference type="Gene3D" id="3.10.50.10">
    <property type="match status" value="1"/>
</dbReference>
<proteinExistence type="inferred from homology"/>
<dbReference type="InterPro" id="IPR017853">
    <property type="entry name" value="GH"/>
</dbReference>
<dbReference type="InParanoid" id="A0A0D2A2C9"/>
<dbReference type="HOGENOM" id="CLU_002833_1_0_1"/>
<dbReference type="GO" id="GO:0000272">
    <property type="term" value="P:polysaccharide catabolic process"/>
    <property type="evidence" value="ECO:0007669"/>
    <property type="project" value="UniProtKB-KW"/>
</dbReference>
<dbReference type="FunFam" id="3.10.50.10:FF:000005">
    <property type="entry name" value="Endochitinase B1"/>
    <property type="match status" value="1"/>
</dbReference>